<sequence length="411" mass="44343">MNRLPLGYFSCCGSGIRSQGRTCADKDAPCGLPASGMTPSPTTAPASSAADPACANGILNKDGSVCCTKPCGQCGGTGCNTFTGGSSNCCAGPIRTANKSCTQYAAPCVMGATSGTPKPTTRKTMVGVQPGGTPLGTREGQYGVKVDSLLMFQKVTDLHFDWVATEMNRGHTVQLVLEFFGTSLKDIAAGGSDGVLSDFANKAKTDGRQFYIRPLHEFNGDWYPWGIYVDGTLHTDLLSDFKAAYKHIVTIFRNAKAPVQFQQGYNNSNPRDDKTPFKNFYVGDDYVDMVCFSLYNFAGIPNHSSGTFTKLAGDFYNQMTLATSKDLCISEMSTTSYGVDKPAWIKDTWSSIANQFTRITTVNWFLENKPDGNWDLNNGPEQQAWINGLNSFRSTTAVRRAALQLGAPGDQ</sequence>
<name>A0A835Z8N1_9STRA</name>
<proteinExistence type="inferred from homology"/>
<evidence type="ECO:0000259" key="4">
    <source>
        <dbReference type="PROSITE" id="PS51764"/>
    </source>
</evidence>
<dbReference type="GO" id="GO:0006080">
    <property type="term" value="P:substituted mannan metabolic process"/>
    <property type="evidence" value="ECO:0007669"/>
    <property type="project" value="InterPro"/>
</dbReference>
<dbReference type="Pfam" id="PF02156">
    <property type="entry name" value="Glyco_hydro_26"/>
    <property type="match status" value="1"/>
</dbReference>
<reference evidence="5" key="1">
    <citation type="submission" date="2021-02" db="EMBL/GenBank/DDBJ databases">
        <title>First Annotated Genome of the Yellow-green Alga Tribonema minus.</title>
        <authorList>
            <person name="Mahan K.M."/>
        </authorList>
    </citation>
    <scope>NUCLEOTIDE SEQUENCE</scope>
    <source>
        <strain evidence="5">UTEX B ZZ1240</strain>
    </source>
</reference>
<dbReference type="SUPFAM" id="SSF51445">
    <property type="entry name" value="(Trans)glycosidases"/>
    <property type="match status" value="1"/>
</dbReference>
<evidence type="ECO:0000313" key="5">
    <source>
        <dbReference type="EMBL" id="KAG5186950.1"/>
    </source>
</evidence>
<dbReference type="Gene3D" id="3.20.20.80">
    <property type="entry name" value="Glycosidases"/>
    <property type="match status" value="1"/>
</dbReference>
<gene>
    <name evidence="5" type="ORF">JKP88DRAFT_276359</name>
</gene>
<dbReference type="EMBL" id="JAFCMP010000101">
    <property type="protein sequence ID" value="KAG5186950.1"/>
    <property type="molecule type" value="Genomic_DNA"/>
</dbReference>
<dbReference type="InterPro" id="IPR022790">
    <property type="entry name" value="GH26_dom"/>
</dbReference>
<keyword evidence="3" id="KW-0326">Glycosidase</keyword>
<dbReference type="PANTHER" id="PTHR40079:SF4">
    <property type="entry name" value="GH26 DOMAIN-CONTAINING PROTEIN-RELATED"/>
    <property type="match status" value="1"/>
</dbReference>
<evidence type="ECO:0000256" key="3">
    <source>
        <dbReference type="ARBA" id="ARBA00023295"/>
    </source>
</evidence>
<evidence type="ECO:0000256" key="2">
    <source>
        <dbReference type="ARBA" id="ARBA00022801"/>
    </source>
</evidence>
<keyword evidence="6" id="KW-1185">Reference proteome</keyword>
<dbReference type="InterPro" id="IPR017853">
    <property type="entry name" value="GH"/>
</dbReference>
<dbReference type="AlphaFoldDB" id="A0A835Z8N1"/>
<protein>
    <submittedName>
        <fullName evidence="5">Glycoside hydrolase superfamily</fullName>
    </submittedName>
</protein>
<dbReference type="Proteomes" id="UP000664859">
    <property type="component" value="Unassembled WGS sequence"/>
</dbReference>
<comment type="similarity">
    <text evidence="1">Belongs to the glycosyl hydrolase 26 family.</text>
</comment>
<keyword evidence="2 5" id="KW-0378">Hydrolase</keyword>
<dbReference type="GO" id="GO:0016985">
    <property type="term" value="F:mannan endo-1,4-beta-mannosidase activity"/>
    <property type="evidence" value="ECO:0007669"/>
    <property type="project" value="InterPro"/>
</dbReference>
<comment type="caution">
    <text evidence="5">The sequence shown here is derived from an EMBL/GenBank/DDBJ whole genome shotgun (WGS) entry which is preliminary data.</text>
</comment>
<dbReference type="PROSITE" id="PS51764">
    <property type="entry name" value="GH26"/>
    <property type="match status" value="1"/>
</dbReference>
<organism evidence="5 6">
    <name type="scientific">Tribonema minus</name>
    <dbReference type="NCBI Taxonomy" id="303371"/>
    <lineage>
        <taxon>Eukaryota</taxon>
        <taxon>Sar</taxon>
        <taxon>Stramenopiles</taxon>
        <taxon>Ochrophyta</taxon>
        <taxon>PX clade</taxon>
        <taxon>Xanthophyceae</taxon>
        <taxon>Tribonematales</taxon>
        <taxon>Tribonemataceae</taxon>
        <taxon>Tribonema</taxon>
    </lineage>
</organism>
<dbReference type="OrthoDB" id="428177at2759"/>
<evidence type="ECO:0000313" key="6">
    <source>
        <dbReference type="Proteomes" id="UP000664859"/>
    </source>
</evidence>
<feature type="domain" description="GH26" evidence="4">
    <location>
        <begin position="91"/>
        <end position="398"/>
    </location>
</feature>
<dbReference type="PANTHER" id="PTHR40079">
    <property type="entry name" value="MANNAN ENDO-1,4-BETA-MANNOSIDASE E-RELATED"/>
    <property type="match status" value="1"/>
</dbReference>
<dbReference type="InterPro" id="IPR000805">
    <property type="entry name" value="Glyco_hydro_26"/>
</dbReference>
<evidence type="ECO:0000256" key="1">
    <source>
        <dbReference type="ARBA" id="ARBA00007754"/>
    </source>
</evidence>
<accession>A0A835Z8N1</accession>